<sequence length="126" mass="14677">MQSYRAFASNISKICIFFSATIAPVGRYRALYTTENWPFPMRFSMSKFSSRPSMPFPTFAVNIPFPSSDMAYGLLFPITNTDCPPPNPHIRYNYYPSIHCKYDTRLLVLEKWFKEILSLNKQIPET</sequence>
<dbReference type="EMBL" id="CAJPVJ010008411">
    <property type="protein sequence ID" value="CAG2171905.1"/>
    <property type="molecule type" value="Genomic_DNA"/>
</dbReference>
<protein>
    <submittedName>
        <fullName evidence="1">Uncharacterized protein</fullName>
    </submittedName>
</protein>
<keyword evidence="2" id="KW-1185">Reference proteome</keyword>
<organism evidence="1">
    <name type="scientific">Oppiella nova</name>
    <dbReference type="NCBI Taxonomy" id="334625"/>
    <lineage>
        <taxon>Eukaryota</taxon>
        <taxon>Metazoa</taxon>
        <taxon>Ecdysozoa</taxon>
        <taxon>Arthropoda</taxon>
        <taxon>Chelicerata</taxon>
        <taxon>Arachnida</taxon>
        <taxon>Acari</taxon>
        <taxon>Acariformes</taxon>
        <taxon>Sarcoptiformes</taxon>
        <taxon>Oribatida</taxon>
        <taxon>Brachypylina</taxon>
        <taxon>Oppioidea</taxon>
        <taxon>Oppiidae</taxon>
        <taxon>Oppiella</taxon>
    </lineage>
</organism>
<reference evidence="1" key="1">
    <citation type="submission" date="2020-11" db="EMBL/GenBank/DDBJ databases">
        <authorList>
            <person name="Tran Van P."/>
        </authorList>
    </citation>
    <scope>NUCLEOTIDE SEQUENCE</scope>
</reference>
<dbReference type="Proteomes" id="UP000728032">
    <property type="component" value="Unassembled WGS sequence"/>
</dbReference>
<name>A0A7R9M6W4_9ACAR</name>
<accession>A0A7R9M6W4</accession>
<dbReference type="EMBL" id="OC923236">
    <property type="protein sequence ID" value="CAD7654718.1"/>
    <property type="molecule type" value="Genomic_DNA"/>
</dbReference>
<evidence type="ECO:0000313" key="1">
    <source>
        <dbReference type="EMBL" id="CAD7654718.1"/>
    </source>
</evidence>
<evidence type="ECO:0000313" key="2">
    <source>
        <dbReference type="Proteomes" id="UP000728032"/>
    </source>
</evidence>
<gene>
    <name evidence="1" type="ORF">ONB1V03_LOCUS11363</name>
</gene>
<proteinExistence type="predicted"/>
<dbReference type="AlphaFoldDB" id="A0A7R9M6W4"/>